<dbReference type="NCBIfam" id="TIGR00310">
    <property type="entry name" value="ZPR1_znf"/>
    <property type="match status" value="1"/>
</dbReference>
<evidence type="ECO:0000256" key="2">
    <source>
        <dbReference type="ARBA" id="ARBA00022723"/>
    </source>
</evidence>
<name>A0A1B1TDF2_9ARCH</name>
<comment type="similarity">
    <text evidence="1">Belongs to the ZPR1 family.</text>
</comment>
<evidence type="ECO:0000256" key="4">
    <source>
        <dbReference type="ARBA" id="ARBA00022833"/>
    </source>
</evidence>
<dbReference type="GO" id="GO:0008270">
    <property type="term" value="F:zinc ion binding"/>
    <property type="evidence" value="ECO:0007669"/>
    <property type="project" value="UniProtKB-KW"/>
</dbReference>
<accession>A0A1B1TDF2</accession>
<dbReference type="NCBIfam" id="TIGR00340">
    <property type="entry name" value="zpr1_rel"/>
    <property type="match status" value="1"/>
</dbReference>
<dbReference type="EMBL" id="KP211883">
    <property type="protein sequence ID" value="ANV80308.1"/>
    <property type="molecule type" value="Genomic_DNA"/>
</dbReference>
<dbReference type="PANTHER" id="PTHR10876">
    <property type="entry name" value="ZINC FINGER PROTEIN ZPR1"/>
    <property type="match status" value="1"/>
</dbReference>
<reference evidence="6" key="1">
    <citation type="submission" date="2014-11" db="EMBL/GenBank/DDBJ databases">
        <authorList>
            <person name="Zhu J."/>
            <person name="Qi W."/>
            <person name="Song R."/>
        </authorList>
    </citation>
    <scope>NUCLEOTIDE SEQUENCE</scope>
</reference>
<evidence type="ECO:0000313" key="6">
    <source>
        <dbReference type="EMBL" id="ANV80308.1"/>
    </source>
</evidence>
<dbReference type="AlphaFoldDB" id="A0A1B1TDF2"/>
<protein>
    <submittedName>
        <fullName evidence="6">ZPR1-related zinc finger protein</fullName>
    </submittedName>
</protein>
<sequence length="201" mass="22638">MESIIDQSCPICNSLDGLKLFVHISEIPYFGEHTQMTMMCDSCGWKNTDFIPAEGKKAGSWTMKVKTIEHMKVRVVRSSSCTVRIEEIGLEVEPGGNSSGYITNIEGVLNRFQDIVEMILRQARRDNEENVEKCLLLLEEINEIKKGNKEVEIILLDPMGHSQILHDDAVSRELAEEEIAELSVGISIPVFDINSDNNLQE</sequence>
<dbReference type="Pfam" id="PF03367">
    <property type="entry name" value="Zn_ribbon_ZPR1"/>
    <property type="match status" value="1"/>
</dbReference>
<feature type="domain" description="Zinc finger ZPR1-type" evidence="5">
    <location>
        <begin position="7"/>
        <end position="166"/>
    </location>
</feature>
<dbReference type="Pfam" id="PF22794">
    <property type="entry name" value="jr-ZPR1"/>
    <property type="match status" value="1"/>
</dbReference>
<dbReference type="SMART" id="SM00709">
    <property type="entry name" value="Zpr1"/>
    <property type="match status" value="1"/>
</dbReference>
<dbReference type="InterPro" id="IPR004457">
    <property type="entry name" value="Znf_ZPR1"/>
</dbReference>
<keyword evidence="2" id="KW-0479">Metal-binding</keyword>
<dbReference type="Gene3D" id="2.60.120.1040">
    <property type="entry name" value="ZPR1, A/B domain"/>
    <property type="match status" value="1"/>
</dbReference>
<evidence type="ECO:0000256" key="3">
    <source>
        <dbReference type="ARBA" id="ARBA00022771"/>
    </source>
</evidence>
<dbReference type="InterPro" id="IPR042452">
    <property type="entry name" value="ZPR1_Znf1/2"/>
</dbReference>
<dbReference type="PANTHER" id="PTHR10876:SF0">
    <property type="entry name" value="ZINC FINGER PROTEIN ZPR1"/>
    <property type="match status" value="1"/>
</dbReference>
<evidence type="ECO:0000259" key="5">
    <source>
        <dbReference type="SMART" id="SM00709"/>
    </source>
</evidence>
<proteinExistence type="inferred from homology"/>
<dbReference type="InterPro" id="IPR004470">
    <property type="entry name" value="ZPR1-like_arc"/>
</dbReference>
<keyword evidence="4" id="KW-0862">Zinc</keyword>
<evidence type="ECO:0000256" key="1">
    <source>
        <dbReference type="ARBA" id="ARBA00008354"/>
    </source>
</evidence>
<dbReference type="InterPro" id="IPR042451">
    <property type="entry name" value="ZPR1_A/B_dom"/>
</dbReference>
<dbReference type="InterPro" id="IPR040141">
    <property type="entry name" value="ZPR1"/>
</dbReference>
<organism evidence="6">
    <name type="scientific">uncultured Poseidoniia archaeon</name>
    <dbReference type="NCBI Taxonomy" id="1697135"/>
    <lineage>
        <taxon>Archaea</taxon>
        <taxon>Methanobacteriati</taxon>
        <taxon>Thermoplasmatota</taxon>
        <taxon>Candidatus Poseidoniia</taxon>
        <taxon>environmental samples</taxon>
    </lineage>
</organism>
<dbReference type="Gene3D" id="2.20.25.420">
    <property type="entry name" value="ZPR1, zinc finger domain"/>
    <property type="match status" value="1"/>
</dbReference>
<dbReference type="InterPro" id="IPR056180">
    <property type="entry name" value="ZPR1_jr_dom"/>
</dbReference>
<reference evidence="6" key="2">
    <citation type="journal article" date="2015" name="ISME J.">
        <title>A new class of marine Euryarchaeota group II from the Mediterranean deep chlorophyll maximum.</title>
        <authorList>
            <person name="Martin-Cuadrado A.B."/>
            <person name="Garcia-Heredia I."/>
            <person name="Molto A.G."/>
            <person name="Lopez-Ubeda R."/>
            <person name="Kimes N."/>
            <person name="Lopez-Garcia P."/>
            <person name="Moreira D."/>
            <person name="Rodriguez-Valera F."/>
        </authorList>
    </citation>
    <scope>NUCLEOTIDE SEQUENCE</scope>
</reference>
<keyword evidence="3" id="KW-0863">Zinc-finger</keyword>